<dbReference type="PROSITE" id="PS00449">
    <property type="entry name" value="ATPASE_A"/>
    <property type="match status" value="1"/>
</dbReference>
<dbReference type="PRINTS" id="PR00123">
    <property type="entry name" value="ATPASEA"/>
</dbReference>
<dbReference type="AlphaFoldDB" id="A0A6G7IY61"/>
<feature type="transmembrane region" description="Helical" evidence="12">
    <location>
        <begin position="103"/>
        <end position="124"/>
    </location>
</feature>
<dbReference type="CDD" id="cd00310">
    <property type="entry name" value="ATP-synt_Fo_a_6"/>
    <property type="match status" value="1"/>
</dbReference>
<feature type="transmembrane region" description="Helical" evidence="12">
    <location>
        <begin position="202"/>
        <end position="226"/>
    </location>
</feature>
<dbReference type="EMBL" id="MN334532">
    <property type="protein sequence ID" value="QII43118.1"/>
    <property type="molecule type" value="Genomic_DNA"/>
</dbReference>
<reference evidence="13" key="1">
    <citation type="journal article" date="2019" name="Mitochondrial DNA Part B Resour">
        <title>First report of the complete mitochondrial genome and phylogenetic analysis of Aphrodita australis (Aphroditidae, Annelida).</title>
        <authorList>
            <person name="Wang Z."/>
            <person name="Li X."/>
            <person name="Xu Z."/>
            <person name="Liu H."/>
            <person name="Wang Y."/>
            <person name="Zheng F."/>
        </authorList>
    </citation>
    <scope>NUCLEOTIDE SEQUENCE</scope>
</reference>
<protein>
    <recommendedName>
        <fullName evidence="11">ATP synthase subunit a</fullName>
    </recommendedName>
</protein>
<evidence type="ECO:0000256" key="7">
    <source>
        <dbReference type="ARBA" id="ARBA00022989"/>
    </source>
</evidence>
<dbReference type="SUPFAM" id="SSF81336">
    <property type="entry name" value="F1F0 ATP synthase subunit A"/>
    <property type="match status" value="1"/>
</dbReference>
<dbReference type="InterPro" id="IPR000568">
    <property type="entry name" value="ATP_synth_F0_asu"/>
</dbReference>
<evidence type="ECO:0000256" key="9">
    <source>
        <dbReference type="ARBA" id="ARBA00023136"/>
    </source>
</evidence>
<keyword evidence="10" id="KW-0066">ATP synthesis</keyword>
<feature type="transmembrane region" description="Helical" evidence="12">
    <location>
        <begin position="161"/>
        <end position="182"/>
    </location>
</feature>
<feature type="transmembrane region" description="Helical" evidence="12">
    <location>
        <begin position="76"/>
        <end position="97"/>
    </location>
</feature>
<evidence type="ECO:0000256" key="4">
    <source>
        <dbReference type="ARBA" id="ARBA00022547"/>
    </source>
</evidence>
<dbReference type="GO" id="GO:0005743">
    <property type="term" value="C:mitochondrial inner membrane"/>
    <property type="evidence" value="ECO:0007669"/>
    <property type="project" value="UniProtKB-SubCell"/>
</dbReference>
<evidence type="ECO:0000256" key="11">
    <source>
        <dbReference type="RuleBase" id="RU004450"/>
    </source>
</evidence>
<dbReference type="PANTHER" id="PTHR11410:SF0">
    <property type="entry name" value="ATP SYNTHASE SUBUNIT A"/>
    <property type="match status" value="1"/>
</dbReference>
<dbReference type="RefSeq" id="YP_009747387.1">
    <property type="nucleotide sequence ID" value="NC_046790.1"/>
</dbReference>
<dbReference type="PANTHER" id="PTHR11410">
    <property type="entry name" value="ATP SYNTHASE SUBUNIT A"/>
    <property type="match status" value="1"/>
</dbReference>
<evidence type="ECO:0000256" key="8">
    <source>
        <dbReference type="ARBA" id="ARBA00023065"/>
    </source>
</evidence>
<feature type="transmembrane region" description="Helical" evidence="12">
    <location>
        <begin position="23"/>
        <end position="42"/>
    </location>
</feature>
<dbReference type="InterPro" id="IPR045083">
    <property type="entry name" value="ATP_synth_F0_asu_bact/mt"/>
</dbReference>
<keyword evidence="9 12" id="KW-0472">Membrane</keyword>
<evidence type="ECO:0000313" key="13">
    <source>
        <dbReference type="EMBL" id="QII43118.1"/>
    </source>
</evidence>
<keyword evidence="3" id="KW-0813">Transport</keyword>
<comment type="subcellular location">
    <subcellularLocation>
        <location evidence="1">Membrane</location>
        <topology evidence="1">Multi-pass membrane protein</topology>
    </subcellularLocation>
    <subcellularLocation>
        <location evidence="11">Mitochondrion inner membrane</location>
        <topology evidence="11">Multi-pass membrane protein</topology>
    </subcellularLocation>
</comment>
<keyword evidence="5 12" id="KW-0812">Transmembrane</keyword>
<dbReference type="InterPro" id="IPR035908">
    <property type="entry name" value="F0_ATP_A_sf"/>
</dbReference>
<keyword evidence="13" id="KW-0496">Mitochondrion</keyword>
<evidence type="ECO:0000256" key="5">
    <source>
        <dbReference type="ARBA" id="ARBA00022692"/>
    </source>
</evidence>
<proteinExistence type="inferred from homology"/>
<dbReference type="Gene3D" id="1.20.120.220">
    <property type="entry name" value="ATP synthase, F0 complex, subunit A"/>
    <property type="match status" value="1"/>
</dbReference>
<geneLocation type="mitochondrion" evidence="13"/>
<evidence type="ECO:0000256" key="12">
    <source>
        <dbReference type="SAM" id="Phobius"/>
    </source>
</evidence>
<organism evidence="13">
    <name type="scientific">Aphrodita australis</name>
    <dbReference type="NCBI Taxonomy" id="2715517"/>
    <lineage>
        <taxon>Eukaryota</taxon>
        <taxon>Metazoa</taxon>
        <taxon>Spiralia</taxon>
        <taxon>Lophotrochozoa</taxon>
        <taxon>Annelida</taxon>
        <taxon>Polychaeta</taxon>
        <taxon>Errantia</taxon>
        <taxon>Phyllodocida</taxon>
        <taxon>Aphroditidae</taxon>
        <taxon>Aphrodita</taxon>
    </lineage>
</organism>
<gene>
    <name evidence="13" type="primary">atp6</name>
</gene>
<comment type="similarity">
    <text evidence="2">Belongs to the ATPase A chain family.</text>
</comment>
<dbReference type="GO" id="GO:0046933">
    <property type="term" value="F:proton-transporting ATP synthase activity, rotational mechanism"/>
    <property type="evidence" value="ECO:0007669"/>
    <property type="project" value="TreeGrafter"/>
</dbReference>
<evidence type="ECO:0000256" key="6">
    <source>
        <dbReference type="ARBA" id="ARBA00022781"/>
    </source>
</evidence>
<dbReference type="InterPro" id="IPR023011">
    <property type="entry name" value="ATP_synth_F0_asu_AS"/>
</dbReference>
<dbReference type="GeneID" id="54101500"/>
<dbReference type="GO" id="GO:0045259">
    <property type="term" value="C:proton-transporting ATP synthase complex"/>
    <property type="evidence" value="ECO:0007669"/>
    <property type="project" value="UniProtKB-KW"/>
</dbReference>
<evidence type="ECO:0000256" key="2">
    <source>
        <dbReference type="ARBA" id="ARBA00006810"/>
    </source>
</evidence>
<keyword evidence="8" id="KW-0406">Ion transport</keyword>
<evidence type="ECO:0000256" key="10">
    <source>
        <dbReference type="ARBA" id="ARBA00023310"/>
    </source>
</evidence>
<keyword evidence="7 12" id="KW-1133">Transmembrane helix</keyword>
<evidence type="ECO:0000256" key="1">
    <source>
        <dbReference type="ARBA" id="ARBA00004141"/>
    </source>
</evidence>
<sequence length="233" mass="26061">MMSDIFSTFDPATSTLFHSLSPFMFWAMTILSLSMLHSSFWISSSRWSQSISYPMNIMLSQTNRTTASKIKGFPSILIPLFLYLIISNLLGLVPYMFSNTSHLIFTMSFGVPLWLSLIISSATYSPKMFSAHFLPSGAPDWLNPFLVLIETMSTLFRPLTLSFRLAANMSAGHIVLGLAGIYASTSLFTSTLNSSLLLTAQLMYIIFEIGICLIQAYIFCLLISLYSDDHPTY</sequence>
<name>A0A6G7IY61_9ANNE</name>
<keyword evidence="4" id="KW-0138">CF(0)</keyword>
<accession>A0A6G7IY61</accession>
<evidence type="ECO:0000256" key="3">
    <source>
        <dbReference type="ARBA" id="ARBA00022448"/>
    </source>
</evidence>
<reference evidence="13" key="2">
    <citation type="submission" date="2019-08" db="EMBL/GenBank/DDBJ databases">
        <authorList>
            <person name="Wang Z.Z."/>
            <person name="Zheng F.F."/>
        </authorList>
    </citation>
    <scope>NUCLEOTIDE SEQUENCE</scope>
</reference>
<keyword evidence="6" id="KW-0375">Hydrogen ion transport</keyword>
<dbReference type="Pfam" id="PF00119">
    <property type="entry name" value="ATP-synt_A"/>
    <property type="match status" value="1"/>
</dbReference>
<dbReference type="NCBIfam" id="TIGR01131">
    <property type="entry name" value="ATP_synt_6_or_A"/>
    <property type="match status" value="1"/>
</dbReference>